<evidence type="ECO:0000313" key="11">
    <source>
        <dbReference type="Proteomes" id="UP001280581"/>
    </source>
</evidence>
<dbReference type="Pfam" id="PF17903">
    <property type="entry name" value="KH_KRR1_1st"/>
    <property type="match status" value="1"/>
</dbReference>
<dbReference type="GO" id="GO:0003723">
    <property type="term" value="F:RNA binding"/>
    <property type="evidence" value="ECO:0007669"/>
    <property type="project" value="UniProtKB-KW"/>
</dbReference>
<dbReference type="CDD" id="cd22392">
    <property type="entry name" value="KH-I_PNO1_rpt2"/>
    <property type="match status" value="1"/>
</dbReference>
<dbReference type="InterPro" id="IPR055212">
    <property type="entry name" value="KH-I_PNO1_first"/>
</dbReference>
<evidence type="ECO:0000256" key="7">
    <source>
        <dbReference type="ARBA" id="ARBA00025554"/>
    </source>
</evidence>
<dbReference type="PANTHER" id="PTHR12826">
    <property type="entry name" value="RIBONUCLEASE Y"/>
    <property type="match status" value="1"/>
</dbReference>
<comment type="subunit">
    <text evidence="3">Component of the small ribosomal subunit, ribosomal RNA processing complex (SSU RRP complex).</text>
</comment>
<dbReference type="InterPro" id="IPR055211">
    <property type="entry name" value="KH_PNO1_2nd"/>
</dbReference>
<evidence type="ECO:0000256" key="6">
    <source>
        <dbReference type="ARBA" id="ARBA00023242"/>
    </source>
</evidence>
<dbReference type="GO" id="GO:0005730">
    <property type="term" value="C:nucleolus"/>
    <property type="evidence" value="ECO:0007669"/>
    <property type="project" value="UniProtKB-SubCell"/>
</dbReference>
<evidence type="ECO:0000256" key="1">
    <source>
        <dbReference type="ARBA" id="ARBA00004604"/>
    </source>
</evidence>
<reference evidence="10 11" key="1">
    <citation type="submission" date="2021-02" db="EMBL/GenBank/DDBJ databases">
        <title>Genome assembly of Pseudopithomyces chartarum.</title>
        <authorList>
            <person name="Jauregui R."/>
            <person name="Singh J."/>
            <person name="Voisey C."/>
        </authorList>
    </citation>
    <scope>NUCLEOTIDE SEQUENCE [LARGE SCALE GENOMIC DNA]</scope>
    <source>
        <strain evidence="10 11">AGR01</strain>
    </source>
</reference>
<keyword evidence="6" id="KW-0539">Nucleus</keyword>
<dbReference type="InterPro" id="IPR004087">
    <property type="entry name" value="KH_dom"/>
</dbReference>
<feature type="domain" description="K Homology" evidence="9">
    <location>
        <begin position="162"/>
        <end position="235"/>
    </location>
</feature>
<dbReference type="CDD" id="cd22391">
    <property type="entry name" value="KH-I_PNO1_rpt1"/>
    <property type="match status" value="1"/>
</dbReference>
<comment type="caution">
    <text evidence="10">The sequence shown here is derived from an EMBL/GenBank/DDBJ whole genome shotgun (WGS) entry which is preliminary data.</text>
</comment>
<dbReference type="InterPro" id="IPR036612">
    <property type="entry name" value="KH_dom_type_1_sf"/>
</dbReference>
<dbReference type="PANTHER" id="PTHR12826:SF13">
    <property type="entry name" value="RNA-BINDING PROTEIN PNO1"/>
    <property type="match status" value="1"/>
</dbReference>
<dbReference type="EMBL" id="WVTA01000021">
    <property type="protein sequence ID" value="KAK3197041.1"/>
    <property type="molecule type" value="Genomic_DNA"/>
</dbReference>
<organism evidence="10 11">
    <name type="scientific">Pseudopithomyces chartarum</name>
    <dbReference type="NCBI Taxonomy" id="1892770"/>
    <lineage>
        <taxon>Eukaryota</taxon>
        <taxon>Fungi</taxon>
        <taxon>Dikarya</taxon>
        <taxon>Ascomycota</taxon>
        <taxon>Pezizomycotina</taxon>
        <taxon>Dothideomycetes</taxon>
        <taxon>Pleosporomycetidae</taxon>
        <taxon>Pleosporales</taxon>
        <taxon>Massarineae</taxon>
        <taxon>Didymosphaeriaceae</taxon>
        <taxon>Pseudopithomyces</taxon>
    </lineage>
</organism>
<keyword evidence="5" id="KW-0694">RNA-binding</keyword>
<dbReference type="Proteomes" id="UP001280581">
    <property type="component" value="Unassembled WGS sequence"/>
</dbReference>
<evidence type="ECO:0000256" key="4">
    <source>
        <dbReference type="ARBA" id="ARBA00016042"/>
    </source>
</evidence>
<dbReference type="GO" id="GO:0042254">
    <property type="term" value="P:ribosome biogenesis"/>
    <property type="evidence" value="ECO:0007669"/>
    <property type="project" value="UniProtKB-ARBA"/>
</dbReference>
<evidence type="ECO:0000259" key="9">
    <source>
        <dbReference type="SMART" id="SM00322"/>
    </source>
</evidence>
<evidence type="ECO:0000256" key="2">
    <source>
        <dbReference type="ARBA" id="ARBA00007515"/>
    </source>
</evidence>
<keyword evidence="11" id="KW-1185">Reference proteome</keyword>
<accession>A0AAN6LKN7</accession>
<name>A0AAN6LKN7_9PLEO</name>
<dbReference type="SUPFAM" id="SSF54791">
    <property type="entry name" value="Eukaryotic type KH-domain (KH-domain type I)"/>
    <property type="match status" value="1"/>
</dbReference>
<dbReference type="AlphaFoldDB" id="A0AAN6LKN7"/>
<dbReference type="InterPro" id="IPR041174">
    <property type="entry name" value="KRR1-like_KH1"/>
</dbReference>
<proteinExistence type="inferred from homology"/>
<gene>
    <name evidence="10" type="ORF">GRF29_1536g381705</name>
</gene>
<protein>
    <recommendedName>
        <fullName evidence="4">Pre-rRNA-processing protein PNO1</fullName>
    </recommendedName>
    <alternativeName>
        <fullName evidence="8">Pre-rRNA-processing protein pno1</fullName>
    </alternativeName>
</protein>
<evidence type="ECO:0000256" key="8">
    <source>
        <dbReference type="ARBA" id="ARBA00071744"/>
    </source>
</evidence>
<comment type="function">
    <text evidence="7">Required for small ribosomal subunit (SSU) synthesis. Has a role in the processing of early nucleolar and late cytoplasmic pre-RNA species.</text>
</comment>
<comment type="subcellular location">
    <subcellularLocation>
        <location evidence="1">Nucleus</location>
        <location evidence="1">Nucleolus</location>
    </subcellularLocation>
</comment>
<dbReference type="SMART" id="SM00322">
    <property type="entry name" value="KH"/>
    <property type="match status" value="1"/>
</dbReference>
<dbReference type="FunFam" id="3.30.1370.10:FF:000009">
    <property type="entry name" value="RNA-binding protein PNO1"/>
    <property type="match status" value="1"/>
</dbReference>
<dbReference type="Gene3D" id="3.30.1370.10">
    <property type="entry name" value="K Homology domain, type 1"/>
    <property type="match status" value="2"/>
</dbReference>
<evidence type="ECO:0000256" key="3">
    <source>
        <dbReference type="ARBA" id="ARBA00011420"/>
    </source>
</evidence>
<dbReference type="Pfam" id="PF22891">
    <property type="entry name" value="KH_PNO1_2nd"/>
    <property type="match status" value="1"/>
</dbReference>
<sequence>MAKAPTALVRAPEALADTAMADAAVSVPPAAEEQAPLVDMDAVQQPAEISQSDDTPITDLNGAPHFPPSKSIPLAFKREKRHVPVPPHRLSPLKTAWPKIYPSLVEHLHLQVRMNTKTKSVEMRTSSATTDSGALQKGEDFVRAFCLGFDVDDAIALLRLDDLYIETFEIKDVKTLQGEHLGRAIGRIAGKDGKTKFAIENASRTRVVLADQKIHILGGFKNIHIAREAIVSLILGSQPGKVYGNLRTVAGRMKERF</sequence>
<comment type="similarity">
    <text evidence="2">Belongs to the PNO1 family.</text>
</comment>
<evidence type="ECO:0000256" key="5">
    <source>
        <dbReference type="ARBA" id="ARBA00022884"/>
    </source>
</evidence>
<evidence type="ECO:0000313" key="10">
    <source>
        <dbReference type="EMBL" id="KAK3197041.1"/>
    </source>
</evidence>